<dbReference type="EMBL" id="FMVM01000002">
    <property type="protein sequence ID" value="SCY09520.1"/>
    <property type="molecule type" value="Genomic_DNA"/>
</dbReference>
<feature type="domain" description="Lantibiotic dehydratase N-terminal" evidence="1">
    <location>
        <begin position="153"/>
        <end position="387"/>
    </location>
</feature>
<protein>
    <submittedName>
        <fullName evidence="2">Lantibiotic dehydratase, C terminus</fullName>
    </submittedName>
</protein>
<organism evidence="2 3">
    <name type="scientific">Paenibacillus polysaccharolyticus</name>
    <dbReference type="NCBI Taxonomy" id="582692"/>
    <lineage>
        <taxon>Bacteria</taxon>
        <taxon>Bacillati</taxon>
        <taxon>Bacillota</taxon>
        <taxon>Bacilli</taxon>
        <taxon>Bacillales</taxon>
        <taxon>Paenibacillaceae</taxon>
        <taxon>Paenibacillus</taxon>
    </lineage>
</organism>
<dbReference type="RefSeq" id="WP_090916284.1">
    <property type="nucleotide sequence ID" value="NZ_FMVM01000002.1"/>
</dbReference>
<evidence type="ECO:0000313" key="3">
    <source>
        <dbReference type="Proteomes" id="UP000198538"/>
    </source>
</evidence>
<dbReference type="AlphaFoldDB" id="A0A1G5D4Z5"/>
<keyword evidence="3" id="KW-1185">Reference proteome</keyword>
<dbReference type="Proteomes" id="UP000198538">
    <property type="component" value="Unassembled WGS sequence"/>
</dbReference>
<reference evidence="3" key="1">
    <citation type="submission" date="2016-10" db="EMBL/GenBank/DDBJ databases">
        <authorList>
            <person name="Varghese N."/>
            <person name="Submissions S."/>
        </authorList>
    </citation>
    <scope>NUCLEOTIDE SEQUENCE [LARGE SCALE GENOMIC DNA]</scope>
    <source>
        <strain evidence="3">BL9</strain>
    </source>
</reference>
<dbReference type="STRING" id="582692.SAMN05720606_102328"/>
<evidence type="ECO:0000313" key="2">
    <source>
        <dbReference type="EMBL" id="SCY09520.1"/>
    </source>
</evidence>
<proteinExistence type="predicted"/>
<sequence length="851" mass="99434">MLLSNHEKKWTLMDRMILRTTGFPFDMVERLNSQKVVVSLERWEDIQQRKEELAKQYLQTIYDLMMSWEWSQTENEQHHHQVNKVRKYFFKRTPVPGEMVRWWLSRNYPKKWREIPVLWNALFEEESRVELEAKEKFEQEFSKIRAGLKEIAEDSRFQEAVYFSSPSAYEALERHAKLWQHSGREGPSLNKEVRKNESLIFGYLQRFCTKNDTTSFFGPINYGRFEQKNARSLEIQHTEGRTLQRKAATFSQWCIRAMASKISSDPAVLRHIAPSKNPLVTMVDNRLKYHFTDKTRVLPEVYLSLLERIDGQTQPHELARLIDEPIEKIDYMLAQLKKIGAIRHEVELCATRVPLLEDLKRIVEQLPPDARNRWASLVEEAVTLRDQFEASAWPEKARIFEATETWFGSWHEDEVRRKAGTLYGDRLILTEDCVGSVTHLQIGGELYERLYNQSVLVLEFLKIPAALRWLDYQEAALLVYEKLRGERDSISYTEIIQSLDNPGLTFVSSRVNEFEKKASSVLQETTEGYVLDAHQVEQFIREYEEIINQVYSHAPFSFPSPDLMIAAHSVRDLEEGAYQIVLGEIHDDWSTIYDGVFGFFHPENEKVKKEMQDFISALPVSSQMSSVVSNRRHKHVTPELPGWTIELASKSTKSREQIIPIGEVNVVKHGEHLTLEYQGKEIILYPGDVRTIAHGAFSLPRIISINLLDSHDRTMLPRIYVGEMVYQRKKWKINTRDYQSQTVPSGYELLKEGYKFKAAHHLPTQFFVKWSNTEKPVFVDIRNYWALDWLFRIMKNTSSIEITEFLPAADQLFLEGGHGKQTCEFRMGFTYSHQPFSTNLEGVLANESVNR</sequence>
<name>A0A1G5D4Z5_9BACL</name>
<accession>A0A1G5D4Z5</accession>
<dbReference type="Pfam" id="PF04738">
    <property type="entry name" value="Lant_dehydr_N"/>
    <property type="match status" value="1"/>
</dbReference>
<gene>
    <name evidence="2" type="ORF">SAMN05720606_102328</name>
</gene>
<dbReference type="InterPro" id="IPR006827">
    <property type="entry name" value="Lant_deHydtase_N"/>
</dbReference>
<evidence type="ECO:0000259" key="1">
    <source>
        <dbReference type="Pfam" id="PF04738"/>
    </source>
</evidence>